<gene>
    <name evidence="2" type="ORF">GCM10010529_28290</name>
</gene>
<evidence type="ECO:0000313" key="2">
    <source>
        <dbReference type="EMBL" id="GAA3074806.1"/>
    </source>
</evidence>
<evidence type="ECO:0000313" key="3">
    <source>
        <dbReference type="Proteomes" id="UP001500236"/>
    </source>
</evidence>
<accession>A0ABP6M7N0</accession>
<name>A0ABP6M7N0_9MICC</name>
<keyword evidence="1" id="KW-1133">Transmembrane helix</keyword>
<keyword evidence="1" id="KW-0472">Membrane</keyword>
<evidence type="ECO:0008006" key="4">
    <source>
        <dbReference type="Google" id="ProtNLM"/>
    </source>
</evidence>
<organism evidence="2 3">
    <name type="scientific">Nesterenkonia aethiopica</name>
    <dbReference type="NCBI Taxonomy" id="269144"/>
    <lineage>
        <taxon>Bacteria</taxon>
        <taxon>Bacillati</taxon>
        <taxon>Actinomycetota</taxon>
        <taxon>Actinomycetes</taxon>
        <taxon>Micrococcales</taxon>
        <taxon>Micrococcaceae</taxon>
        <taxon>Nesterenkonia</taxon>
    </lineage>
</organism>
<dbReference type="EMBL" id="BAAAVT010000023">
    <property type="protein sequence ID" value="GAA3074806.1"/>
    <property type="molecule type" value="Genomic_DNA"/>
</dbReference>
<keyword evidence="3" id="KW-1185">Reference proteome</keyword>
<dbReference type="Proteomes" id="UP001500236">
    <property type="component" value="Unassembled WGS sequence"/>
</dbReference>
<comment type="caution">
    <text evidence="2">The sequence shown here is derived from an EMBL/GenBank/DDBJ whole genome shotgun (WGS) entry which is preliminary data.</text>
</comment>
<sequence>MNTTIAGLFVGLVLGLVAVFAGFLAMLGVAFFAALGLVVGAVLEGRLDLARLLSGERARR</sequence>
<reference evidence="3" key="1">
    <citation type="journal article" date="2019" name="Int. J. Syst. Evol. Microbiol.">
        <title>The Global Catalogue of Microorganisms (GCM) 10K type strain sequencing project: providing services to taxonomists for standard genome sequencing and annotation.</title>
        <authorList>
            <consortium name="The Broad Institute Genomics Platform"/>
            <consortium name="The Broad Institute Genome Sequencing Center for Infectious Disease"/>
            <person name="Wu L."/>
            <person name="Ma J."/>
        </authorList>
    </citation>
    <scope>NUCLEOTIDE SEQUENCE [LARGE SCALE GENOMIC DNA]</scope>
    <source>
        <strain evidence="3">JCM 14309</strain>
    </source>
</reference>
<keyword evidence="1" id="KW-0812">Transmembrane</keyword>
<proteinExistence type="predicted"/>
<dbReference type="RefSeq" id="WP_344684179.1">
    <property type="nucleotide sequence ID" value="NZ_BAAAVT010000023.1"/>
</dbReference>
<feature type="transmembrane region" description="Helical" evidence="1">
    <location>
        <begin position="12"/>
        <end position="43"/>
    </location>
</feature>
<evidence type="ECO:0000256" key="1">
    <source>
        <dbReference type="SAM" id="Phobius"/>
    </source>
</evidence>
<protein>
    <recommendedName>
        <fullName evidence="4">DUF2273 domain-containing protein</fullName>
    </recommendedName>
</protein>